<dbReference type="InterPro" id="IPR001130">
    <property type="entry name" value="TatD-like"/>
</dbReference>
<dbReference type="RefSeq" id="WP_158638951.1">
    <property type="nucleotide sequence ID" value="NZ_VLKR01000032.1"/>
</dbReference>
<comment type="caution">
    <text evidence="2">The sequence shown here is derived from an EMBL/GenBank/DDBJ whole genome shotgun (WGS) entry which is preliminary data.</text>
</comment>
<feature type="binding site" evidence="1">
    <location>
        <position position="111"/>
    </location>
    <ligand>
        <name>a divalent metal cation</name>
        <dbReference type="ChEBI" id="CHEBI:60240"/>
        <label>2</label>
    </ligand>
</feature>
<proteinExistence type="predicted"/>
<organism evidence="2 3">
    <name type="scientific">Sphingobacterium siyangense</name>
    <dbReference type="NCBI Taxonomy" id="459529"/>
    <lineage>
        <taxon>Bacteria</taxon>
        <taxon>Pseudomonadati</taxon>
        <taxon>Bacteroidota</taxon>
        <taxon>Sphingobacteriia</taxon>
        <taxon>Sphingobacteriales</taxon>
        <taxon>Sphingobacteriaceae</taxon>
        <taxon>Sphingobacterium</taxon>
    </lineage>
</organism>
<evidence type="ECO:0000256" key="1">
    <source>
        <dbReference type="PIRSR" id="PIRSR005902-1"/>
    </source>
</evidence>
<feature type="binding site" evidence="1">
    <location>
        <position position="76"/>
    </location>
    <ligand>
        <name>a divalent metal cation</name>
        <dbReference type="ChEBI" id="CHEBI:60240"/>
        <label>1</label>
    </ligand>
</feature>
<dbReference type="AlphaFoldDB" id="A0A562M8Q0"/>
<dbReference type="Gene3D" id="3.20.20.140">
    <property type="entry name" value="Metal-dependent hydrolases"/>
    <property type="match status" value="1"/>
</dbReference>
<dbReference type="Proteomes" id="UP000315908">
    <property type="component" value="Unassembled WGS sequence"/>
</dbReference>
<accession>A0A562M8Q0</accession>
<dbReference type="EMBL" id="VLKR01000032">
    <property type="protein sequence ID" value="TWI16172.1"/>
    <property type="molecule type" value="Genomic_DNA"/>
</dbReference>
<dbReference type="PANTHER" id="PTHR46124:SF2">
    <property type="entry name" value="D-AMINOACYL-TRNA DEACYLASE"/>
    <property type="match status" value="1"/>
</dbReference>
<reference evidence="2 3" key="1">
    <citation type="journal article" date="2015" name="Stand. Genomic Sci.">
        <title>Genomic Encyclopedia of Bacterial and Archaeal Type Strains, Phase III: the genomes of soil and plant-associated and newly described type strains.</title>
        <authorList>
            <person name="Whitman W.B."/>
            <person name="Woyke T."/>
            <person name="Klenk H.P."/>
            <person name="Zhou Y."/>
            <person name="Lilburn T.G."/>
            <person name="Beck B.J."/>
            <person name="De Vos P."/>
            <person name="Vandamme P."/>
            <person name="Eisen J.A."/>
            <person name="Garrity G."/>
            <person name="Hugenholtz P."/>
            <person name="Kyrpides N.C."/>
        </authorList>
    </citation>
    <scope>NUCLEOTIDE SEQUENCE [LARGE SCALE GENOMIC DNA]</scope>
    <source>
        <strain evidence="2 3">CGMCC 1.6855</strain>
    </source>
</reference>
<evidence type="ECO:0000313" key="3">
    <source>
        <dbReference type="Proteomes" id="UP000315908"/>
    </source>
</evidence>
<keyword evidence="1" id="KW-0479">Metal-binding</keyword>
<protein>
    <submittedName>
        <fullName evidence="2">TatD DNase family protein</fullName>
    </submittedName>
</protein>
<evidence type="ECO:0000313" key="2">
    <source>
        <dbReference type="EMBL" id="TWI16172.1"/>
    </source>
</evidence>
<dbReference type="GO" id="GO:0046872">
    <property type="term" value="F:metal ion binding"/>
    <property type="evidence" value="ECO:0007669"/>
    <property type="project" value="UniProtKB-KW"/>
</dbReference>
<name>A0A562M8Q0_9SPHI</name>
<sequence length="221" mass="25154">MATQIPYIDLHTHRNYPVKEGATLSIKNITLNHSEIISEADCSVGLHPWYINGNTEHDLGLMVDALALSQVLAIGECGMDKNIATPLADQQLVFDQQVRLAKTYRKPLIIHCVRAFQEIVGCLKKVNFSEAVVFHGYRKNWTLAQQLIDQGYYLSIGKHCLNGSQDELLENISLSHLFLETDTDTTVEIATLYRYVAQIRSIELEELKRALYQNYKNVFNK</sequence>
<dbReference type="PANTHER" id="PTHR46124">
    <property type="entry name" value="D-AMINOACYL-TRNA DEACYLASE"/>
    <property type="match status" value="1"/>
</dbReference>
<feature type="binding site" evidence="1">
    <location>
        <position position="135"/>
    </location>
    <ligand>
        <name>a divalent metal cation</name>
        <dbReference type="ChEBI" id="CHEBI:60240"/>
        <label>2</label>
    </ligand>
</feature>
<dbReference type="Pfam" id="PF01026">
    <property type="entry name" value="TatD_DNase"/>
    <property type="match status" value="1"/>
</dbReference>
<dbReference type="InterPro" id="IPR032466">
    <property type="entry name" value="Metal_Hydrolase"/>
</dbReference>
<dbReference type="PIRSF" id="PIRSF005902">
    <property type="entry name" value="DNase_TatD"/>
    <property type="match status" value="1"/>
</dbReference>
<dbReference type="SUPFAM" id="SSF51556">
    <property type="entry name" value="Metallo-dependent hydrolases"/>
    <property type="match status" value="1"/>
</dbReference>
<dbReference type="GO" id="GO:0016788">
    <property type="term" value="F:hydrolase activity, acting on ester bonds"/>
    <property type="evidence" value="ECO:0007669"/>
    <property type="project" value="InterPro"/>
</dbReference>
<feature type="binding site" evidence="1">
    <location>
        <position position="182"/>
    </location>
    <ligand>
        <name>a divalent metal cation</name>
        <dbReference type="ChEBI" id="CHEBI:60240"/>
        <label>1</label>
    </ligand>
</feature>
<dbReference type="OrthoDB" id="664222at2"/>
<gene>
    <name evidence="2" type="ORF">IQ31_04488</name>
</gene>